<dbReference type="Pfam" id="PF12706">
    <property type="entry name" value="Lactamase_B_2"/>
    <property type="match status" value="1"/>
</dbReference>
<dbReference type="OrthoDB" id="9800940at2"/>
<feature type="domain" description="Metallo-beta-lactamase" evidence="3">
    <location>
        <begin position="39"/>
        <end position="272"/>
    </location>
</feature>
<dbReference type="SUPFAM" id="SSF56281">
    <property type="entry name" value="Metallo-hydrolase/oxidoreductase"/>
    <property type="match status" value="1"/>
</dbReference>
<dbReference type="EMBL" id="LGKP01000035">
    <property type="protein sequence ID" value="KPL81378.1"/>
    <property type="molecule type" value="Genomic_DNA"/>
</dbReference>
<feature type="region of interest" description="Disordered" evidence="2">
    <location>
        <begin position="311"/>
        <end position="333"/>
    </location>
</feature>
<dbReference type="GO" id="GO:0042781">
    <property type="term" value="F:3'-tRNA processing endoribonuclease activity"/>
    <property type="evidence" value="ECO:0007669"/>
    <property type="project" value="TreeGrafter"/>
</dbReference>
<dbReference type="InterPro" id="IPR001279">
    <property type="entry name" value="Metallo-B-lactamas"/>
</dbReference>
<keyword evidence="1" id="KW-0378">Hydrolase</keyword>
<dbReference type="Proteomes" id="UP000050277">
    <property type="component" value="Unassembled WGS sequence"/>
</dbReference>
<dbReference type="AlphaFoldDB" id="A0A0N8GPN3"/>
<sequence>MTTMTVRFWGVRGSHPVSGPEYLKYGGNTLCVEVEANGHTIILDAGTGIINLGKSLNARAKASGKPIDVTILFSHMHHDHTQGFPFFTPAYRGDTNMHIFGPGIFERDLEETLAKTMLPPVFPVSMAELPAQKMVSSIRETDVLLLSEERGEAMLRNRFHDNLSDIDENMIVIKSLRSYAHPDGVLVYRIEWQGMSVVYATDTEGYINGDQRLAQFAQGADVLIHDAQYTEDHYLGKAPGFGSTQGWGHSTATMACDVARSAKVGTLVLFHHEPNYGDDVIEAIEQHAQSMFAGTLAAREGLELVLNKPQPEVISNDDPSSTVTEPLSTDVIS</sequence>
<evidence type="ECO:0000256" key="1">
    <source>
        <dbReference type="ARBA" id="ARBA00022759"/>
    </source>
</evidence>
<reference evidence="4 5" key="1">
    <citation type="submission" date="2015-07" db="EMBL/GenBank/DDBJ databases">
        <title>Whole genome sequence of Herpetosiphon geysericola DSM 7119.</title>
        <authorList>
            <person name="Hemp J."/>
            <person name="Ward L.M."/>
            <person name="Pace L.A."/>
            <person name="Fischer W.W."/>
        </authorList>
    </citation>
    <scope>NUCLEOTIDE SEQUENCE [LARGE SCALE GENOMIC DNA]</scope>
    <source>
        <strain evidence="4 5">DSM 7119</strain>
    </source>
</reference>
<protein>
    <submittedName>
        <fullName evidence="4">Beta-lactamase</fullName>
    </submittedName>
</protein>
<organism evidence="4 5">
    <name type="scientific">Herpetosiphon geysericola</name>
    <dbReference type="NCBI Taxonomy" id="70996"/>
    <lineage>
        <taxon>Bacteria</taxon>
        <taxon>Bacillati</taxon>
        <taxon>Chloroflexota</taxon>
        <taxon>Chloroflexia</taxon>
        <taxon>Herpetosiphonales</taxon>
        <taxon>Herpetosiphonaceae</taxon>
        <taxon>Herpetosiphon</taxon>
    </lineage>
</organism>
<dbReference type="CDD" id="cd07715">
    <property type="entry name" value="TaR3-like_MBL-fold"/>
    <property type="match status" value="1"/>
</dbReference>
<gene>
    <name evidence="4" type="ORF">SE18_22270</name>
</gene>
<dbReference type="PATRIC" id="fig|70996.4.peg.2274"/>
<dbReference type="STRING" id="70996.SE18_22270"/>
<keyword evidence="1" id="KW-0540">Nuclease</keyword>
<evidence type="ECO:0000313" key="5">
    <source>
        <dbReference type="Proteomes" id="UP000050277"/>
    </source>
</evidence>
<dbReference type="Gene3D" id="3.60.15.10">
    <property type="entry name" value="Ribonuclease Z/Hydroxyacylglutathione hydrolase-like"/>
    <property type="match status" value="1"/>
</dbReference>
<dbReference type="PANTHER" id="PTHR46018">
    <property type="entry name" value="ZINC PHOSPHODIESTERASE ELAC PROTEIN 1"/>
    <property type="match status" value="1"/>
</dbReference>
<proteinExistence type="predicted"/>
<name>A0A0N8GPN3_9CHLR</name>
<dbReference type="RefSeq" id="WP_054536664.1">
    <property type="nucleotide sequence ID" value="NZ_LGKP01000035.1"/>
</dbReference>
<evidence type="ECO:0000313" key="4">
    <source>
        <dbReference type="EMBL" id="KPL81378.1"/>
    </source>
</evidence>
<dbReference type="InterPro" id="IPR036866">
    <property type="entry name" value="RibonucZ/Hydroxyglut_hydro"/>
</dbReference>
<dbReference type="PANTHER" id="PTHR46018:SF2">
    <property type="entry name" value="ZINC PHOSPHODIESTERASE ELAC PROTEIN 1"/>
    <property type="match status" value="1"/>
</dbReference>
<evidence type="ECO:0000256" key="2">
    <source>
        <dbReference type="SAM" id="MobiDB-lite"/>
    </source>
</evidence>
<keyword evidence="1" id="KW-0255">Endonuclease</keyword>
<evidence type="ECO:0000259" key="3">
    <source>
        <dbReference type="Pfam" id="PF12706"/>
    </source>
</evidence>
<keyword evidence="5" id="KW-1185">Reference proteome</keyword>
<feature type="compositionally biased region" description="Polar residues" evidence="2">
    <location>
        <begin position="317"/>
        <end position="333"/>
    </location>
</feature>
<comment type="caution">
    <text evidence="4">The sequence shown here is derived from an EMBL/GenBank/DDBJ whole genome shotgun (WGS) entry which is preliminary data.</text>
</comment>
<accession>A0A0N8GPN3</accession>